<dbReference type="RefSeq" id="XP_014178111.1">
    <property type="nucleotide sequence ID" value="XM_014322636.1"/>
</dbReference>
<dbReference type="PROSITE" id="PS50896">
    <property type="entry name" value="LISH"/>
    <property type="match status" value="1"/>
</dbReference>
<dbReference type="HOGENOM" id="CLU_994630_0_0_1"/>
<feature type="region of interest" description="Disordered" evidence="1">
    <location>
        <begin position="191"/>
        <end position="225"/>
    </location>
</feature>
<dbReference type="OrthoDB" id="5600002at2759"/>
<protein>
    <submittedName>
        <fullName evidence="2">Uncharacterized protein</fullName>
    </submittedName>
</protein>
<gene>
    <name evidence="2" type="ORF">A1Q1_04259</name>
</gene>
<dbReference type="GeneID" id="25987772"/>
<sequence length="280" mass="30168">MRPSPQQTATPGQIMPTAAAQHQQQTAMEHQMTGQGFDMSRVGSVQSQIGGQPIRDADSLLRPYIHEYLMKNELTSTAAQLRTEGGLGEQPPLPIQVQKGVLSELWAAFWDIVTAGKGPQALNNHQASISSPLLPVPPTITTAQFQSGTRHQLLPSLPLPLQPLLTSPRAHHVFSHPPSVSQNRFIARQPVHTARPSSALQHIPVGTDNTSTEDQNPPRAPTRYTEQRPAFALCLSSPDPSLRRACIRSGVPASVNGSSILSPPHTPPSTVASARRHQSG</sequence>
<feature type="compositionally biased region" description="Polar residues" evidence="1">
    <location>
        <begin position="1"/>
        <end position="11"/>
    </location>
</feature>
<reference evidence="2 3" key="1">
    <citation type="journal article" date="2012" name="Eukaryot. Cell">
        <title>Draft genome sequence of CBS 2479, the standard type strain of Trichosporon asahii.</title>
        <authorList>
            <person name="Yang R.Y."/>
            <person name="Li H.T."/>
            <person name="Zhu H."/>
            <person name="Zhou G.P."/>
            <person name="Wang M."/>
            <person name="Wang L."/>
        </authorList>
    </citation>
    <scope>NUCLEOTIDE SEQUENCE [LARGE SCALE GENOMIC DNA]</scope>
    <source>
        <strain evidence="3">ATCC 90039 / CBS 2479 / JCM 2466 / KCTC 7840 / NCYC 2677 / UAMH 7654</strain>
    </source>
</reference>
<evidence type="ECO:0000313" key="2">
    <source>
        <dbReference type="EMBL" id="EJT47016.1"/>
    </source>
</evidence>
<feature type="region of interest" description="Disordered" evidence="1">
    <location>
        <begin position="1"/>
        <end position="20"/>
    </location>
</feature>
<organism evidence="2 3">
    <name type="scientific">Trichosporon asahii var. asahii (strain ATCC 90039 / CBS 2479 / JCM 2466 / KCTC 7840 / NBRC 103889/ NCYC 2677 / UAMH 7654)</name>
    <name type="common">Yeast</name>
    <dbReference type="NCBI Taxonomy" id="1186058"/>
    <lineage>
        <taxon>Eukaryota</taxon>
        <taxon>Fungi</taxon>
        <taxon>Dikarya</taxon>
        <taxon>Basidiomycota</taxon>
        <taxon>Agaricomycotina</taxon>
        <taxon>Tremellomycetes</taxon>
        <taxon>Trichosporonales</taxon>
        <taxon>Trichosporonaceae</taxon>
        <taxon>Trichosporon</taxon>
    </lineage>
</organism>
<dbReference type="EMBL" id="ALBS01000266">
    <property type="protein sequence ID" value="EJT47016.1"/>
    <property type="molecule type" value="Genomic_DNA"/>
</dbReference>
<dbReference type="VEuPathDB" id="FungiDB:A1Q1_04259"/>
<comment type="caution">
    <text evidence="2">The sequence shown here is derived from an EMBL/GenBank/DDBJ whole genome shotgun (WGS) entry which is preliminary data.</text>
</comment>
<evidence type="ECO:0000313" key="3">
    <source>
        <dbReference type="Proteomes" id="UP000002748"/>
    </source>
</evidence>
<dbReference type="Proteomes" id="UP000002748">
    <property type="component" value="Unassembled WGS sequence"/>
</dbReference>
<dbReference type="AlphaFoldDB" id="J5SQU2"/>
<feature type="region of interest" description="Disordered" evidence="1">
    <location>
        <begin position="254"/>
        <end position="280"/>
    </location>
</feature>
<proteinExistence type="predicted"/>
<accession>J5SQU2</accession>
<dbReference type="KEGG" id="tasa:A1Q1_04259"/>
<dbReference type="InterPro" id="IPR006594">
    <property type="entry name" value="LisH"/>
</dbReference>
<name>J5SQU2_TRIAS</name>
<evidence type="ECO:0000256" key="1">
    <source>
        <dbReference type="SAM" id="MobiDB-lite"/>
    </source>
</evidence>